<dbReference type="InterPro" id="IPR001594">
    <property type="entry name" value="Palmitoyltrfase_DHHC"/>
</dbReference>
<evidence type="ECO:0000256" key="11">
    <source>
        <dbReference type="HAMAP-Rule" id="MF_03199"/>
    </source>
</evidence>
<keyword evidence="2 11" id="KW-0808">Transferase</keyword>
<feature type="transmembrane region" description="Helical" evidence="11 12">
    <location>
        <begin position="50"/>
        <end position="67"/>
    </location>
</feature>
<feature type="transmembrane region" description="Helical" evidence="11 12">
    <location>
        <begin position="12"/>
        <end position="30"/>
    </location>
</feature>
<comment type="similarity">
    <text evidence="11">Belongs to the DHHC palmitoyltransferase family. PFA4 subfamily.</text>
</comment>
<feature type="domain" description="Palmitoyltransferase DHHC" evidence="14">
    <location>
        <begin position="124"/>
        <end position="254"/>
    </location>
</feature>
<dbReference type="EC" id="2.3.1.225" evidence="11"/>
<evidence type="ECO:0000259" key="14">
    <source>
        <dbReference type="Pfam" id="PF01529"/>
    </source>
</evidence>
<evidence type="ECO:0000256" key="4">
    <source>
        <dbReference type="ARBA" id="ARBA00022824"/>
    </source>
</evidence>
<dbReference type="HAMAP" id="MF_03199">
    <property type="entry name" value="DHHC_PAT_PFA4"/>
    <property type="match status" value="1"/>
</dbReference>
<comment type="caution">
    <text evidence="15">The sequence shown here is derived from an EMBL/GenBank/DDBJ whole genome shotgun (WGS) entry which is preliminary data.</text>
</comment>
<dbReference type="Pfam" id="PF01529">
    <property type="entry name" value="DHHC"/>
    <property type="match status" value="1"/>
</dbReference>
<evidence type="ECO:0000256" key="6">
    <source>
        <dbReference type="ARBA" id="ARBA00023136"/>
    </source>
</evidence>
<comment type="subcellular location">
    <subcellularLocation>
        <location evidence="11">Endoplasmic reticulum membrane</location>
        <topology evidence="11">Multi-pass membrane protein</topology>
    </subcellularLocation>
    <subcellularLocation>
        <location evidence="1">Membrane</location>
        <topology evidence="1">Multi-pass membrane protein</topology>
    </subcellularLocation>
</comment>
<evidence type="ECO:0000256" key="2">
    <source>
        <dbReference type="ARBA" id="ARBA00022679"/>
    </source>
</evidence>
<organism evidence="15 16">
    <name type="scientific">Apiospora arundinis</name>
    <dbReference type="NCBI Taxonomy" id="335852"/>
    <lineage>
        <taxon>Eukaryota</taxon>
        <taxon>Fungi</taxon>
        <taxon>Dikarya</taxon>
        <taxon>Ascomycota</taxon>
        <taxon>Pezizomycotina</taxon>
        <taxon>Sordariomycetes</taxon>
        <taxon>Xylariomycetidae</taxon>
        <taxon>Amphisphaeriales</taxon>
        <taxon>Apiosporaceae</taxon>
        <taxon>Apiospora</taxon>
    </lineage>
</organism>
<evidence type="ECO:0000256" key="7">
    <source>
        <dbReference type="ARBA" id="ARBA00023139"/>
    </source>
</evidence>
<protein>
    <recommendedName>
        <fullName evidence="11">Palmitoyltransferase PFA4</fullName>
        <ecNumber evidence="11">2.3.1.225</ecNumber>
    </recommendedName>
    <alternativeName>
        <fullName evidence="11">Protein S-acyltransferase</fullName>
        <shortName evidence="11">PAT</shortName>
    </alternativeName>
    <alternativeName>
        <fullName evidence="11">Protein fatty acyltransferase 4</fullName>
    </alternativeName>
</protein>
<keyword evidence="6 11" id="KW-0472">Membrane</keyword>
<evidence type="ECO:0000313" key="15">
    <source>
        <dbReference type="EMBL" id="KAK8851822.1"/>
    </source>
</evidence>
<dbReference type="InterPro" id="IPR033682">
    <property type="entry name" value="PFA4"/>
</dbReference>
<dbReference type="EMBL" id="JAPCWZ010000009">
    <property type="protein sequence ID" value="KAK8851822.1"/>
    <property type="molecule type" value="Genomic_DNA"/>
</dbReference>
<keyword evidence="7 11" id="KW-0564">Palmitate</keyword>
<name>A0ABR2HS09_9PEZI</name>
<evidence type="ECO:0000256" key="10">
    <source>
        <dbReference type="ARBA" id="ARBA00048048"/>
    </source>
</evidence>
<feature type="transmembrane region" description="Helical" evidence="11 12">
    <location>
        <begin position="215"/>
        <end position="240"/>
    </location>
</feature>
<comment type="domain">
    <text evidence="11 12">The DHHC domain is required for palmitoyltransferase activity.</text>
</comment>
<keyword evidence="16" id="KW-1185">Reference proteome</keyword>
<comment type="function">
    <text evidence="11">Mediates the reversible addition of palmitate to target proteins, thereby regulating their membrane association and biological function.</text>
</comment>
<accession>A0ABR2HS09</accession>
<feature type="region of interest" description="Disordered" evidence="13">
    <location>
        <begin position="82"/>
        <end position="123"/>
    </location>
</feature>
<evidence type="ECO:0000256" key="9">
    <source>
        <dbReference type="ARBA" id="ARBA00023315"/>
    </source>
</evidence>
<dbReference type="PANTHER" id="PTHR12246">
    <property type="entry name" value="PALMITOYLTRANSFERASE ZDHHC16"/>
    <property type="match status" value="1"/>
</dbReference>
<sequence length="554" mass="62284">MAFLVGSTAPLSVQRLAVPAVCLLIAFLGYGSQILFNLSPDLEPGPLTSNQSYTFNALLLCLWWTYYRACTVDPGRYNFPPSVAKPNHSDDEAETTGAQVRKTGRTAADATSDGNDNSAVTGKKKSQKRCKKCRLPKPPRSHHCRICGRCIPKMDHHCPWTSNCVSLQTFPHFLRFLVYTNVSLWTMLYFVFERFHALWTNRHLPAYLGPTLPQLVWVTLFALVGLGTSLALGILLATTLQGWLFNTTMIEGWEIERHDSLLERRRGGFGDGGGGGSNYDADGYWETRRDADDPALLRLEPVEFPYDVGIFANMAQAMGTANVLLWFFPLAGGPRVAPYSSPSDRKEGEDCTGWEYEENGMNDDEGMWPPPDPAKMRHSRAWNERRRRELVAEREAYDINNKKGSNEDQREAFRRRQEMDMKRWQRPGSGQQEAGRILGELEEVDGGGFEFVDDDHYSYGNYEEQDQQDQSSLLGGSQRGGGGGVILDEGKSGWVNADGEQLGDYGVDEDAEFDEDDDILVEPLEEEETYEDDDVPLAELIRRRKVLSKDSVDT</sequence>
<evidence type="ECO:0000256" key="8">
    <source>
        <dbReference type="ARBA" id="ARBA00023288"/>
    </source>
</evidence>
<feature type="transmembrane region" description="Helical" evidence="11 12">
    <location>
        <begin position="176"/>
        <end position="195"/>
    </location>
</feature>
<dbReference type="InterPro" id="IPR039859">
    <property type="entry name" value="PFA4/ZDH16/20/ERF2-like"/>
</dbReference>
<proteinExistence type="inferred from homology"/>
<feature type="active site" description="S-palmitoyl cysteine intermediate" evidence="11">
    <location>
        <position position="158"/>
    </location>
</feature>
<keyword evidence="3 11" id="KW-0812">Transmembrane</keyword>
<evidence type="ECO:0000256" key="5">
    <source>
        <dbReference type="ARBA" id="ARBA00022989"/>
    </source>
</evidence>
<feature type="region of interest" description="Disordered" evidence="13">
    <location>
        <begin position="447"/>
        <end position="513"/>
    </location>
</feature>
<dbReference type="Proteomes" id="UP001390339">
    <property type="component" value="Unassembled WGS sequence"/>
</dbReference>
<keyword evidence="4 11" id="KW-0256">Endoplasmic reticulum</keyword>
<keyword evidence="8 11" id="KW-0449">Lipoprotein</keyword>
<dbReference type="PROSITE" id="PS50216">
    <property type="entry name" value="DHHC"/>
    <property type="match status" value="1"/>
</dbReference>
<gene>
    <name evidence="11" type="primary">PFA4</name>
    <name evidence="15" type="ORF">PGQ11_014301</name>
</gene>
<evidence type="ECO:0000313" key="16">
    <source>
        <dbReference type="Proteomes" id="UP001390339"/>
    </source>
</evidence>
<evidence type="ECO:0000256" key="3">
    <source>
        <dbReference type="ARBA" id="ARBA00022692"/>
    </source>
</evidence>
<keyword evidence="5 11" id="KW-1133">Transmembrane helix</keyword>
<keyword evidence="9 11" id="KW-0012">Acyltransferase</keyword>
<evidence type="ECO:0000256" key="13">
    <source>
        <dbReference type="SAM" id="MobiDB-lite"/>
    </source>
</evidence>
<reference evidence="15 16" key="1">
    <citation type="journal article" date="2024" name="IMA Fungus">
        <title>Apiospora arundinis, a panoply of carbohydrate-active enzymes and secondary metabolites.</title>
        <authorList>
            <person name="Sorensen T."/>
            <person name="Petersen C."/>
            <person name="Muurmann A.T."/>
            <person name="Christiansen J.V."/>
            <person name="Brundto M.L."/>
            <person name="Overgaard C.K."/>
            <person name="Boysen A.T."/>
            <person name="Wollenberg R.D."/>
            <person name="Larsen T.O."/>
            <person name="Sorensen J.L."/>
            <person name="Nielsen K.L."/>
            <person name="Sondergaard T.E."/>
        </authorList>
    </citation>
    <scope>NUCLEOTIDE SEQUENCE [LARGE SCALE GENOMIC DNA]</scope>
    <source>
        <strain evidence="15 16">AAU 773</strain>
    </source>
</reference>
<evidence type="ECO:0000256" key="12">
    <source>
        <dbReference type="RuleBase" id="RU079119"/>
    </source>
</evidence>
<comment type="catalytic activity">
    <reaction evidence="10 11 12">
        <text>L-cysteinyl-[protein] + hexadecanoyl-CoA = S-hexadecanoyl-L-cysteinyl-[protein] + CoA</text>
        <dbReference type="Rhea" id="RHEA:36683"/>
        <dbReference type="Rhea" id="RHEA-COMP:10131"/>
        <dbReference type="Rhea" id="RHEA-COMP:11032"/>
        <dbReference type="ChEBI" id="CHEBI:29950"/>
        <dbReference type="ChEBI" id="CHEBI:57287"/>
        <dbReference type="ChEBI" id="CHEBI:57379"/>
        <dbReference type="ChEBI" id="CHEBI:74151"/>
        <dbReference type="EC" id="2.3.1.225"/>
    </reaction>
</comment>
<evidence type="ECO:0000256" key="1">
    <source>
        <dbReference type="ARBA" id="ARBA00004141"/>
    </source>
</evidence>